<evidence type="ECO:0000313" key="1">
    <source>
        <dbReference type="EMBL" id="KAF1762643.1"/>
    </source>
</evidence>
<dbReference type="RefSeq" id="XP_003111785.2">
    <property type="nucleotide sequence ID" value="XM_003111737.2"/>
</dbReference>
<reference evidence="1 2" key="1">
    <citation type="submission" date="2019-12" db="EMBL/GenBank/DDBJ databases">
        <title>Chromosome-level assembly of the Caenorhabditis remanei genome.</title>
        <authorList>
            <person name="Teterina A.A."/>
            <person name="Willis J.H."/>
            <person name="Phillips P.C."/>
        </authorList>
    </citation>
    <scope>NUCLEOTIDE SEQUENCE [LARGE SCALE GENOMIC DNA]</scope>
    <source>
        <strain evidence="1 2">PX506</strain>
        <tissue evidence="1">Whole organism</tissue>
    </source>
</reference>
<dbReference type="KEGG" id="crq:GCK72_010905"/>
<dbReference type="EMBL" id="WUAV01000003">
    <property type="protein sequence ID" value="KAF1762643.1"/>
    <property type="molecule type" value="Genomic_DNA"/>
</dbReference>
<dbReference type="GeneID" id="9812380"/>
<gene>
    <name evidence="1" type="ORF">GCK72_010905</name>
</gene>
<sequence length="448" mass="52556">MSVSKLHDATQFKKIDYTDMCLGHEPGDPMPIWRVSLKDGRVLAANHFMNLKDLFKQPMVRFFIIDNADANRLVEILSHFKTDEEKSVKAKELTSSVKTFSKGVKRNHYVRVLPRVSGDEKHEIRVFTDEILEIIPVVLAQQGTPISDKDERLEKYRQHWHSYTLWHYNTIHVSQLDKVFEEFDIDKSLITLVEDPLYEVRRMELIARGVTMRVFNPKLIPVIEPYHAIDAVFTECVMGINWRTEMCTYHPYCSMQLKSKIVNCMYQYLMINPEYLFSYNAVKYAIKDIKRECIFHYLPERDTPEFRLNDYPVTMGIDWVEYFKITTFFDLNSFEQVLQGHPLIPVWLIRMFVKLAWIQQFFPKNDCRDLRKVVISGLLLSVPKEHTTYATHWVNGIIEATDAKFAATPEGIAILKAAEKAEQDRLASLHDPNSLYQRIKKQQDEAYS</sequence>
<dbReference type="AlphaFoldDB" id="A0A6A5H809"/>
<accession>A0A6A5H809</accession>
<dbReference type="Proteomes" id="UP000483820">
    <property type="component" value="Chromosome III"/>
</dbReference>
<name>A0A6A5H809_CAERE</name>
<evidence type="ECO:0000313" key="2">
    <source>
        <dbReference type="Proteomes" id="UP000483820"/>
    </source>
</evidence>
<organism evidence="1 2">
    <name type="scientific">Caenorhabditis remanei</name>
    <name type="common">Caenorhabditis vulgaris</name>
    <dbReference type="NCBI Taxonomy" id="31234"/>
    <lineage>
        <taxon>Eukaryota</taxon>
        <taxon>Metazoa</taxon>
        <taxon>Ecdysozoa</taxon>
        <taxon>Nematoda</taxon>
        <taxon>Chromadorea</taxon>
        <taxon>Rhabditida</taxon>
        <taxon>Rhabditina</taxon>
        <taxon>Rhabditomorpha</taxon>
        <taxon>Rhabditoidea</taxon>
        <taxon>Rhabditidae</taxon>
        <taxon>Peloderinae</taxon>
        <taxon>Caenorhabditis</taxon>
    </lineage>
</organism>
<protein>
    <submittedName>
        <fullName evidence="1">Uncharacterized protein</fullName>
    </submittedName>
</protein>
<proteinExistence type="predicted"/>
<dbReference type="CTD" id="9812380"/>
<comment type="caution">
    <text evidence="1">The sequence shown here is derived from an EMBL/GenBank/DDBJ whole genome shotgun (WGS) entry which is preliminary data.</text>
</comment>